<feature type="transmembrane region" description="Helical" evidence="1">
    <location>
        <begin position="77"/>
        <end position="96"/>
    </location>
</feature>
<protein>
    <submittedName>
        <fullName evidence="2">Uncharacterized protein</fullName>
    </submittedName>
</protein>
<feature type="transmembrane region" description="Helical" evidence="1">
    <location>
        <begin position="102"/>
        <end position="120"/>
    </location>
</feature>
<gene>
    <name evidence="2" type="ORF">P8627_12580</name>
</gene>
<reference evidence="2 3" key="1">
    <citation type="submission" date="2023-04" db="EMBL/GenBank/DDBJ databases">
        <title>Jannaschia ovalis sp. nov., a marine bacterium isolated from sea tidal flat.</title>
        <authorList>
            <person name="Kwon D.Y."/>
            <person name="Kim J.-J."/>
        </authorList>
    </citation>
    <scope>NUCLEOTIDE SEQUENCE [LARGE SCALE GENOMIC DNA]</scope>
    <source>
        <strain evidence="2 3">GRR-S6-38</strain>
    </source>
</reference>
<proteinExistence type="predicted"/>
<name>A0ABY8LCI2_9RHOB</name>
<keyword evidence="1" id="KW-0472">Membrane</keyword>
<organism evidence="2 3">
    <name type="scientific">Jannaschia ovalis</name>
    <dbReference type="NCBI Taxonomy" id="3038773"/>
    <lineage>
        <taxon>Bacteria</taxon>
        <taxon>Pseudomonadati</taxon>
        <taxon>Pseudomonadota</taxon>
        <taxon>Alphaproteobacteria</taxon>
        <taxon>Rhodobacterales</taxon>
        <taxon>Roseobacteraceae</taxon>
        <taxon>Jannaschia</taxon>
    </lineage>
</organism>
<keyword evidence="1" id="KW-1133">Transmembrane helix</keyword>
<evidence type="ECO:0000256" key="1">
    <source>
        <dbReference type="SAM" id="Phobius"/>
    </source>
</evidence>
<evidence type="ECO:0000313" key="3">
    <source>
        <dbReference type="Proteomes" id="UP001243420"/>
    </source>
</evidence>
<accession>A0ABY8LCI2</accession>
<feature type="transmembrane region" description="Helical" evidence="1">
    <location>
        <begin position="53"/>
        <end position="70"/>
    </location>
</feature>
<sequence length="163" mass="17061">MKTVNILSIALSFVMAALLLFGMQALLLASALSGHLALIDTAAKLFESGWTTIAYAVWSVNAALVICFALRIQSIALATVGFILAAAALFVVLGVISTPTGLAIVMAVSALLIPSVIDHWQAKQGIVRTVDIAEVEQALTGTRDLQNEARSKRPEVGGQGCLT</sequence>
<dbReference type="Proteomes" id="UP001243420">
    <property type="component" value="Chromosome"/>
</dbReference>
<dbReference type="RefSeq" id="WP_279964479.1">
    <property type="nucleotide sequence ID" value="NZ_CP122537.1"/>
</dbReference>
<dbReference type="EMBL" id="CP122537">
    <property type="protein sequence ID" value="WGH77864.1"/>
    <property type="molecule type" value="Genomic_DNA"/>
</dbReference>
<keyword evidence="1" id="KW-0812">Transmembrane</keyword>
<keyword evidence="3" id="KW-1185">Reference proteome</keyword>
<evidence type="ECO:0000313" key="2">
    <source>
        <dbReference type="EMBL" id="WGH77864.1"/>
    </source>
</evidence>